<name>A0ABY7MVP0_9BRAD</name>
<protein>
    <submittedName>
        <fullName evidence="2">Uncharacterized protein</fullName>
    </submittedName>
</protein>
<proteinExistence type="predicted"/>
<keyword evidence="1" id="KW-1133">Transmembrane helix</keyword>
<feature type="transmembrane region" description="Helical" evidence="1">
    <location>
        <begin position="75"/>
        <end position="100"/>
    </location>
</feature>
<dbReference type="RefSeq" id="WP_270170420.1">
    <property type="nucleotide sequence ID" value="NZ_CP089391.1"/>
</dbReference>
<keyword evidence="3" id="KW-1185">Reference proteome</keyword>
<reference evidence="2" key="1">
    <citation type="submission" date="2021-12" db="EMBL/GenBank/DDBJ databases">
        <title>Bradyrhizobium xenonodulans sp. nov.</title>
        <authorList>
            <person name="Claassens R."/>
            <person name="Venter S.N."/>
            <person name="Beukes C.W."/>
            <person name="Stepkowski T."/>
            <person name="Steenkamp E.T."/>
        </authorList>
    </citation>
    <scope>NUCLEOTIDE SEQUENCE</scope>
    <source>
        <strain evidence="2">14AB</strain>
    </source>
</reference>
<dbReference type="EMBL" id="CP089391">
    <property type="protein sequence ID" value="WBL81609.1"/>
    <property type="molecule type" value="Genomic_DNA"/>
</dbReference>
<keyword evidence="1" id="KW-0472">Membrane</keyword>
<accession>A0ABY7MVP0</accession>
<keyword evidence="1" id="KW-0812">Transmembrane</keyword>
<organism evidence="2 3">
    <name type="scientific">Bradyrhizobium xenonodulans</name>
    <dbReference type="NCBI Taxonomy" id="2736875"/>
    <lineage>
        <taxon>Bacteria</taxon>
        <taxon>Pseudomonadati</taxon>
        <taxon>Pseudomonadota</taxon>
        <taxon>Alphaproteobacteria</taxon>
        <taxon>Hyphomicrobiales</taxon>
        <taxon>Nitrobacteraceae</taxon>
        <taxon>Bradyrhizobium</taxon>
    </lineage>
</organism>
<feature type="transmembrane region" description="Helical" evidence="1">
    <location>
        <begin position="46"/>
        <end position="63"/>
    </location>
</feature>
<evidence type="ECO:0000313" key="2">
    <source>
        <dbReference type="EMBL" id="WBL81609.1"/>
    </source>
</evidence>
<dbReference type="Proteomes" id="UP001179614">
    <property type="component" value="Chromosome"/>
</dbReference>
<evidence type="ECO:0000313" key="3">
    <source>
        <dbReference type="Proteomes" id="UP001179614"/>
    </source>
</evidence>
<evidence type="ECO:0000256" key="1">
    <source>
        <dbReference type="SAM" id="Phobius"/>
    </source>
</evidence>
<gene>
    <name evidence="2" type="ORF">I3J27_14745</name>
</gene>
<feature type="transmembrane region" description="Helical" evidence="1">
    <location>
        <begin position="12"/>
        <end position="34"/>
    </location>
</feature>
<sequence length="108" mass="11535">MLALSTSLVGLFHIPTLILAWIFTLAIAGGPLLWRFLNYTPVTRCAVVQAVSNFVATGCWLTFGSAAMNAHERGLISLFTSILAVAFLFAGAAGGSHLIARWCPDEQP</sequence>